<proteinExistence type="predicted"/>
<keyword evidence="3" id="KW-1185">Reference proteome</keyword>
<organism evidence="2 3">
    <name type="scientific">Methylobacterium gregans</name>
    <dbReference type="NCBI Taxonomy" id="374424"/>
    <lineage>
        <taxon>Bacteria</taxon>
        <taxon>Pseudomonadati</taxon>
        <taxon>Pseudomonadota</taxon>
        <taxon>Alphaproteobacteria</taxon>
        <taxon>Hyphomicrobiales</taxon>
        <taxon>Methylobacteriaceae</taxon>
        <taxon>Methylobacterium</taxon>
    </lineage>
</organism>
<reference evidence="2" key="2">
    <citation type="submission" date="2021-08" db="EMBL/GenBank/DDBJ databases">
        <authorList>
            <person name="Tani A."/>
            <person name="Ola A."/>
            <person name="Ogura Y."/>
            <person name="Katsura K."/>
            <person name="Hayashi T."/>
        </authorList>
    </citation>
    <scope>NUCLEOTIDE SEQUENCE</scope>
    <source>
        <strain evidence="2">NBRC 103626</strain>
    </source>
</reference>
<name>A0AA37HLA2_9HYPH</name>
<evidence type="ECO:0000256" key="1">
    <source>
        <dbReference type="SAM" id="Phobius"/>
    </source>
</evidence>
<evidence type="ECO:0000313" key="3">
    <source>
        <dbReference type="Proteomes" id="UP001055108"/>
    </source>
</evidence>
<dbReference type="AlphaFoldDB" id="A0AA37HLA2"/>
<dbReference type="Proteomes" id="UP001055108">
    <property type="component" value="Unassembled WGS sequence"/>
</dbReference>
<sequence length="72" mass="8049">MLVGRNGAVRVERHSWGQRNAGRRRRIRPHVRTAARRAFVAITVAVLAVACCGFAAKGLFESRVLMMPYVAR</sequence>
<feature type="transmembrane region" description="Helical" evidence="1">
    <location>
        <begin position="34"/>
        <end position="56"/>
    </location>
</feature>
<protein>
    <submittedName>
        <fullName evidence="2">Uncharacterized protein</fullName>
    </submittedName>
</protein>
<keyword evidence="1" id="KW-0472">Membrane</keyword>
<keyword evidence="1" id="KW-1133">Transmembrane helix</keyword>
<comment type="caution">
    <text evidence="2">The sequence shown here is derived from an EMBL/GenBank/DDBJ whole genome shotgun (WGS) entry which is preliminary data.</text>
</comment>
<gene>
    <name evidence="2" type="ORF">NBEOAGPD_0661</name>
</gene>
<reference evidence="2" key="1">
    <citation type="journal article" date="2016" name="Front. Microbiol.">
        <title>Genome Sequence of the Piezophilic, Mesophilic Sulfate-Reducing Bacterium Desulfovibrio indicus J2T.</title>
        <authorList>
            <person name="Cao J."/>
            <person name="Maignien L."/>
            <person name="Shao Z."/>
            <person name="Alain K."/>
            <person name="Jebbar M."/>
        </authorList>
    </citation>
    <scope>NUCLEOTIDE SEQUENCE</scope>
    <source>
        <strain evidence="2">NBRC 103626</strain>
    </source>
</reference>
<accession>A0AA37HLA2</accession>
<keyword evidence="1" id="KW-0812">Transmembrane</keyword>
<evidence type="ECO:0000313" key="2">
    <source>
        <dbReference type="EMBL" id="GJD77456.1"/>
    </source>
</evidence>
<dbReference type="EMBL" id="BPQM01000013">
    <property type="protein sequence ID" value="GJD77456.1"/>
    <property type="molecule type" value="Genomic_DNA"/>
</dbReference>